<gene>
    <name evidence="1" type="ORF">BC936DRAFT_145845</name>
</gene>
<proteinExistence type="predicted"/>
<reference evidence="1 2" key="1">
    <citation type="journal article" date="2018" name="New Phytol.">
        <title>Phylogenomics of Endogonaceae and evolution of mycorrhizas within Mucoromycota.</title>
        <authorList>
            <person name="Chang Y."/>
            <person name="Desiro A."/>
            <person name="Na H."/>
            <person name="Sandor L."/>
            <person name="Lipzen A."/>
            <person name="Clum A."/>
            <person name="Barry K."/>
            <person name="Grigoriev I.V."/>
            <person name="Martin F.M."/>
            <person name="Stajich J.E."/>
            <person name="Smith M.E."/>
            <person name="Bonito G."/>
            <person name="Spatafora J.W."/>
        </authorList>
    </citation>
    <scope>NUCLEOTIDE SEQUENCE [LARGE SCALE GENOMIC DNA]</scope>
    <source>
        <strain evidence="1 2">GMNB39</strain>
    </source>
</reference>
<evidence type="ECO:0000313" key="1">
    <source>
        <dbReference type="EMBL" id="RUP47337.1"/>
    </source>
</evidence>
<dbReference type="PANTHER" id="PTHR12169">
    <property type="entry name" value="ATPASE N2B"/>
    <property type="match status" value="1"/>
</dbReference>
<dbReference type="InterPro" id="IPR027417">
    <property type="entry name" value="P-loop_NTPase"/>
</dbReference>
<dbReference type="Proteomes" id="UP000268093">
    <property type="component" value="Unassembled WGS sequence"/>
</dbReference>
<dbReference type="Pfam" id="PF03969">
    <property type="entry name" value="AFG1_ATPase"/>
    <property type="match status" value="1"/>
</dbReference>
<dbReference type="GO" id="GO:0005739">
    <property type="term" value="C:mitochondrion"/>
    <property type="evidence" value="ECO:0007669"/>
    <property type="project" value="TreeGrafter"/>
</dbReference>
<dbReference type="GO" id="GO:0005524">
    <property type="term" value="F:ATP binding"/>
    <property type="evidence" value="ECO:0007669"/>
    <property type="project" value="UniProtKB-KW"/>
</dbReference>
<sequence>MVMDLFFDTLPINRKRRVHFHAFMLDVHARSHLLKIAAHRHFDPIPQIAEQLSRDAYVLCFDEFQVTDIADAMILRRLFTSLFERGIVVVTTSNRHPDDLYKNGIQRNSFLPFINLLKSRCRVMTLDSGTDYRRMAREMEKVYFHPLNADTNRIIDHYTSALTKGNPMKPASLDLWGRHLIIPQAHAGVARATFADLCTQPLSAADYLELAKNFHTLVLTDIPRMTLKHRNEARRFITLVDALYEAHATLICSADAPIVEIFNAEAPAGYDHHRHAMMEDLNLESMESPIFTGEEEVFAFRRALSRLVQMQSKEWVQRDRGLNESWMMDA</sequence>
<dbReference type="PANTHER" id="PTHR12169:SF6">
    <property type="entry name" value="AFG1-LIKE ATPASE"/>
    <property type="match status" value="1"/>
</dbReference>
<protein>
    <submittedName>
        <fullName evidence="1">ATPase</fullName>
    </submittedName>
</protein>
<dbReference type="SUPFAM" id="SSF52540">
    <property type="entry name" value="P-loop containing nucleoside triphosphate hydrolases"/>
    <property type="match status" value="1"/>
</dbReference>
<dbReference type="Gene3D" id="3.40.50.300">
    <property type="entry name" value="P-loop containing nucleotide triphosphate hydrolases"/>
    <property type="match status" value="1"/>
</dbReference>
<name>A0A433D8X6_9FUNG</name>
<dbReference type="OrthoDB" id="548867at2759"/>
<dbReference type="InterPro" id="IPR005654">
    <property type="entry name" value="ATPase_AFG1-like"/>
</dbReference>
<dbReference type="EMBL" id="RBNI01004666">
    <property type="protein sequence ID" value="RUP47337.1"/>
    <property type="molecule type" value="Genomic_DNA"/>
</dbReference>
<evidence type="ECO:0000313" key="2">
    <source>
        <dbReference type="Proteomes" id="UP000268093"/>
    </source>
</evidence>
<accession>A0A433D8X6</accession>
<organism evidence="1 2">
    <name type="scientific">Jimgerdemannia flammicorona</name>
    <dbReference type="NCBI Taxonomy" id="994334"/>
    <lineage>
        <taxon>Eukaryota</taxon>
        <taxon>Fungi</taxon>
        <taxon>Fungi incertae sedis</taxon>
        <taxon>Mucoromycota</taxon>
        <taxon>Mucoromycotina</taxon>
        <taxon>Endogonomycetes</taxon>
        <taxon>Endogonales</taxon>
        <taxon>Endogonaceae</taxon>
        <taxon>Jimgerdemannia</taxon>
    </lineage>
</organism>
<comment type="caution">
    <text evidence="1">The sequence shown here is derived from an EMBL/GenBank/DDBJ whole genome shotgun (WGS) entry which is preliminary data.</text>
</comment>
<keyword evidence="2" id="KW-1185">Reference proteome</keyword>
<dbReference type="GO" id="GO:0016887">
    <property type="term" value="F:ATP hydrolysis activity"/>
    <property type="evidence" value="ECO:0007669"/>
    <property type="project" value="InterPro"/>
</dbReference>
<dbReference type="NCBIfam" id="NF040713">
    <property type="entry name" value="ZapE"/>
    <property type="match status" value="1"/>
</dbReference>